<feature type="transmembrane region" description="Helical" evidence="6">
    <location>
        <begin position="153"/>
        <end position="170"/>
    </location>
</feature>
<gene>
    <name evidence="7" type="ORF">TREES_T100004028</name>
</gene>
<comment type="similarity">
    <text evidence="2">Belongs to the ZIP transporter (TC 2.A.5) family.</text>
</comment>
<dbReference type="EMBL" id="KB320755">
    <property type="protein sequence ID" value="ELW64097.1"/>
    <property type="molecule type" value="Genomic_DNA"/>
</dbReference>
<comment type="subcellular location">
    <subcellularLocation>
        <location evidence="1">Membrane</location>
        <topology evidence="1">Multi-pass membrane protein</topology>
    </subcellularLocation>
</comment>
<dbReference type="GO" id="GO:0005385">
    <property type="term" value="F:zinc ion transmembrane transporter activity"/>
    <property type="evidence" value="ECO:0007669"/>
    <property type="project" value="TreeGrafter"/>
</dbReference>
<evidence type="ECO:0000256" key="4">
    <source>
        <dbReference type="ARBA" id="ARBA00022989"/>
    </source>
</evidence>
<feature type="transmembrane region" description="Helical" evidence="6">
    <location>
        <begin position="119"/>
        <end position="141"/>
    </location>
</feature>
<reference evidence="8" key="2">
    <citation type="journal article" date="2013" name="Nat. Commun.">
        <title>Genome of the Chinese tree shrew.</title>
        <authorList>
            <person name="Fan Y."/>
            <person name="Huang Z.Y."/>
            <person name="Cao C.C."/>
            <person name="Chen C.S."/>
            <person name="Chen Y.X."/>
            <person name="Fan D.D."/>
            <person name="He J."/>
            <person name="Hou H.L."/>
            <person name="Hu L."/>
            <person name="Hu X.T."/>
            <person name="Jiang X.T."/>
            <person name="Lai R."/>
            <person name="Lang Y.S."/>
            <person name="Liang B."/>
            <person name="Liao S.G."/>
            <person name="Mu D."/>
            <person name="Ma Y.Y."/>
            <person name="Niu Y.Y."/>
            <person name="Sun X.Q."/>
            <person name="Xia J.Q."/>
            <person name="Xiao J."/>
            <person name="Xiong Z.Q."/>
            <person name="Xu L."/>
            <person name="Yang L."/>
            <person name="Zhang Y."/>
            <person name="Zhao W."/>
            <person name="Zhao X.D."/>
            <person name="Zheng Y.T."/>
            <person name="Zhou J.M."/>
            <person name="Zhu Y.B."/>
            <person name="Zhang G.J."/>
            <person name="Wang J."/>
            <person name="Yao Y.G."/>
        </authorList>
    </citation>
    <scope>NUCLEOTIDE SEQUENCE [LARGE SCALE GENOMIC DNA]</scope>
</reference>
<feature type="transmembrane region" description="Helical" evidence="6">
    <location>
        <begin position="348"/>
        <end position="367"/>
    </location>
</feature>
<dbReference type="STRING" id="246437.L9KSC6"/>
<dbReference type="GO" id="GO:0030003">
    <property type="term" value="P:intracellular monoatomic cation homeostasis"/>
    <property type="evidence" value="ECO:0007669"/>
    <property type="project" value="TreeGrafter"/>
</dbReference>
<keyword evidence="8" id="KW-1185">Reference proteome</keyword>
<evidence type="ECO:0000256" key="2">
    <source>
        <dbReference type="ARBA" id="ARBA00006939"/>
    </source>
</evidence>
<dbReference type="PANTHER" id="PTHR12191:SF2">
    <property type="entry name" value="METAL CATION SYMPORTER ZIP8"/>
    <property type="match status" value="1"/>
</dbReference>
<feature type="transmembrane region" description="Helical" evidence="6">
    <location>
        <begin position="323"/>
        <end position="342"/>
    </location>
</feature>
<feature type="transmembrane region" description="Helical" evidence="6">
    <location>
        <begin position="86"/>
        <end position="107"/>
    </location>
</feature>
<organism evidence="7 8">
    <name type="scientific">Tupaia chinensis</name>
    <name type="common">Chinese tree shrew</name>
    <name type="synonym">Tupaia belangeri chinensis</name>
    <dbReference type="NCBI Taxonomy" id="246437"/>
    <lineage>
        <taxon>Eukaryota</taxon>
        <taxon>Metazoa</taxon>
        <taxon>Chordata</taxon>
        <taxon>Craniata</taxon>
        <taxon>Vertebrata</taxon>
        <taxon>Euteleostomi</taxon>
        <taxon>Mammalia</taxon>
        <taxon>Eutheria</taxon>
        <taxon>Euarchontoglires</taxon>
        <taxon>Scandentia</taxon>
        <taxon>Tupaiidae</taxon>
        <taxon>Tupaia</taxon>
    </lineage>
</organism>
<dbReference type="InterPro" id="IPR050799">
    <property type="entry name" value="ZIP_Transporter"/>
</dbReference>
<dbReference type="InParanoid" id="L9KSC6"/>
<dbReference type="GO" id="GO:0071578">
    <property type="term" value="P:zinc ion import across plasma membrane"/>
    <property type="evidence" value="ECO:0007669"/>
    <property type="project" value="TreeGrafter"/>
</dbReference>
<proteinExistence type="inferred from homology"/>
<protein>
    <submittedName>
        <fullName evidence="7">Zinc transporter ZIP8</fullName>
    </submittedName>
</protein>
<sequence length="556" mass="61509">MFGRSSFLPAFMCSEPVEVNLLRMPSNLLAQCLSAEEIFSLHGFSNATQITSSNFSAICPAVLQQLNFHPCEDRPKQKSKPSLSEVWGYGFLSVTIINLASLLGLILTPLIKKSYFPKILTYFVGLAIGTLFSNAIFQLIPEAFGFNPKIDNYVEKAVAVFGGFYILFFFERMLKMLLKTYGQNDHTHFRNDDFGPQEKAPQPKTVPAVNGVTCYANPAVSEPNGHIHFDNVSVVSLQDGKREPSSCACLKGPKLSDIGTIAWMITLSDALHNFIDGLAIGASCTLSLLQGLSTSIAILCEEFPHELGDFVILLNAGMSTRQALLFNFLSACSCYLGLAFGILVGNNFAPNIIFALAGGMFLYISLADMFPEMNDMLREKVTGRKTDFTFFLIQNAGMLTGFTAILLITLYAGEIELENATWLFHGLPRDGSSDLTICLFQFPEMNDMLREKVTGRKTDFTFFLIQNAGMLTGFTAILLITLYAGEIELELLWMGYGWNTSGKSGLSMTGRPSRAVVHFYSQLETAVTMSVPDWLPEDFSVLHQALLNWVFLAYHI</sequence>
<keyword evidence="4 6" id="KW-1133">Transmembrane helix</keyword>
<reference evidence="8" key="1">
    <citation type="submission" date="2012-07" db="EMBL/GenBank/DDBJ databases">
        <title>Genome of the Chinese tree shrew, a rising model animal genetically related to primates.</title>
        <authorList>
            <person name="Zhang G."/>
            <person name="Fan Y."/>
            <person name="Yao Y."/>
            <person name="Huang Z."/>
        </authorList>
    </citation>
    <scope>NUCLEOTIDE SEQUENCE [LARGE SCALE GENOMIC DNA]</scope>
</reference>
<dbReference type="InterPro" id="IPR003689">
    <property type="entry name" value="ZIP"/>
</dbReference>
<evidence type="ECO:0000256" key="5">
    <source>
        <dbReference type="ARBA" id="ARBA00023136"/>
    </source>
</evidence>
<dbReference type="GO" id="GO:0140410">
    <property type="term" value="F:monoatomic cation:bicarbonate symporter activity"/>
    <property type="evidence" value="ECO:0007669"/>
    <property type="project" value="TreeGrafter"/>
</dbReference>
<feature type="transmembrane region" description="Helical" evidence="6">
    <location>
        <begin position="388"/>
        <end position="412"/>
    </location>
</feature>
<name>L9KSC6_TUPCH</name>
<dbReference type="PANTHER" id="PTHR12191">
    <property type="entry name" value="SOLUTE CARRIER FAMILY 39"/>
    <property type="match status" value="1"/>
</dbReference>
<evidence type="ECO:0000313" key="7">
    <source>
        <dbReference type="EMBL" id="ELW64097.1"/>
    </source>
</evidence>
<dbReference type="eggNOG" id="KOG2693">
    <property type="taxonomic scope" value="Eukaryota"/>
</dbReference>
<evidence type="ECO:0000256" key="6">
    <source>
        <dbReference type="SAM" id="Phobius"/>
    </source>
</evidence>
<dbReference type="Proteomes" id="UP000011518">
    <property type="component" value="Unassembled WGS sequence"/>
</dbReference>
<dbReference type="FunCoup" id="L9KSC6">
    <property type="interactions" value="190"/>
</dbReference>
<keyword evidence="3 6" id="KW-0812">Transmembrane</keyword>
<dbReference type="Pfam" id="PF02535">
    <property type="entry name" value="Zip"/>
    <property type="match status" value="1"/>
</dbReference>
<accession>L9KSC6</accession>
<evidence type="ECO:0000256" key="3">
    <source>
        <dbReference type="ARBA" id="ARBA00022692"/>
    </source>
</evidence>
<feature type="transmembrane region" description="Helical" evidence="6">
    <location>
        <begin position="460"/>
        <end position="484"/>
    </location>
</feature>
<dbReference type="AlphaFoldDB" id="L9KSC6"/>
<keyword evidence="5 6" id="KW-0472">Membrane</keyword>
<evidence type="ECO:0000256" key="1">
    <source>
        <dbReference type="ARBA" id="ARBA00004141"/>
    </source>
</evidence>
<dbReference type="GO" id="GO:0005886">
    <property type="term" value="C:plasma membrane"/>
    <property type="evidence" value="ECO:0007669"/>
    <property type="project" value="TreeGrafter"/>
</dbReference>
<evidence type="ECO:0000313" key="8">
    <source>
        <dbReference type="Proteomes" id="UP000011518"/>
    </source>
</evidence>